<evidence type="ECO:0000256" key="7">
    <source>
        <dbReference type="ARBA" id="ARBA00023054"/>
    </source>
</evidence>
<comment type="similarity">
    <text evidence="2">Belongs to the VTI1 family.</text>
</comment>
<evidence type="ECO:0000313" key="13">
    <source>
        <dbReference type="Proteomes" id="UP001159427"/>
    </source>
</evidence>
<accession>A0ABN8QCN6</accession>
<comment type="caution">
    <text evidence="12">The sequence shown here is derived from an EMBL/GenBank/DDBJ whole genome shotgun (WGS) entry which is preliminary data.</text>
</comment>
<dbReference type="PANTHER" id="PTHR21230">
    <property type="entry name" value="VESICLE TRANSPORT V-SNARE PROTEIN VTI1-RELATED"/>
    <property type="match status" value="1"/>
</dbReference>
<dbReference type="SUPFAM" id="SSF47661">
    <property type="entry name" value="t-snare proteins"/>
    <property type="match status" value="1"/>
</dbReference>
<dbReference type="InterPro" id="IPR007705">
    <property type="entry name" value="Vesicle_trsprt_v-SNARE_N"/>
</dbReference>
<evidence type="ECO:0000256" key="6">
    <source>
        <dbReference type="ARBA" id="ARBA00022989"/>
    </source>
</evidence>
<dbReference type="InterPro" id="IPR038407">
    <property type="entry name" value="v-SNARE_N_sf"/>
</dbReference>
<dbReference type="Gene3D" id="1.20.58.400">
    <property type="entry name" value="t-snare proteins"/>
    <property type="match status" value="1"/>
</dbReference>
<feature type="coiled-coil region" evidence="9">
    <location>
        <begin position="6"/>
        <end position="89"/>
    </location>
</feature>
<keyword evidence="4 10" id="KW-0812">Transmembrane</keyword>
<evidence type="ECO:0000256" key="3">
    <source>
        <dbReference type="ARBA" id="ARBA00022448"/>
    </source>
</evidence>
<dbReference type="PANTHER" id="PTHR21230:SF89">
    <property type="entry name" value="VESICLE TRANSPORT THROUGH INTERACTION WITH T-SNARES HOMOLOG 1B"/>
    <property type="match status" value="1"/>
</dbReference>
<keyword evidence="7 9" id="KW-0175">Coiled coil</keyword>
<dbReference type="InterPro" id="IPR000727">
    <property type="entry name" value="T_SNARE_dom"/>
</dbReference>
<dbReference type="Pfam" id="PF05008">
    <property type="entry name" value="V-SNARE"/>
    <property type="match status" value="1"/>
</dbReference>
<evidence type="ECO:0000259" key="11">
    <source>
        <dbReference type="SMART" id="SM00397"/>
    </source>
</evidence>
<dbReference type="Pfam" id="PF12352">
    <property type="entry name" value="V-SNARE_C"/>
    <property type="match status" value="1"/>
</dbReference>
<organism evidence="12 13">
    <name type="scientific">Porites evermanni</name>
    <dbReference type="NCBI Taxonomy" id="104178"/>
    <lineage>
        <taxon>Eukaryota</taxon>
        <taxon>Metazoa</taxon>
        <taxon>Cnidaria</taxon>
        <taxon>Anthozoa</taxon>
        <taxon>Hexacorallia</taxon>
        <taxon>Scleractinia</taxon>
        <taxon>Fungiina</taxon>
        <taxon>Poritidae</taxon>
        <taxon>Porites</taxon>
    </lineage>
</organism>
<protein>
    <recommendedName>
        <fullName evidence="11">t-SNARE coiled-coil homology domain-containing protein</fullName>
    </recommendedName>
</protein>
<sequence length="259" mass="29834">MSSEKFEDLEDELKTLQEDISGKITNKIPRLTGELRKSTIREVEKKIEDAKLIIEEMEEEASFAPGAYRNSLMSKVRNHRRNLDQLRRDLAKPSGQVNVSFGREELFDSDPMAPQRNKVMRGTETLNRASESIARSTRVAVETEQIGGEIIEELGDQREALERTRDRLKDVDQGLGKSKRILNSMAIRLIFSCGSKQEIVQSLYVYMYVTDPKLFWFSFYFRIATNKLILLCIILVELAILAAVVYLRFFKKSKSKKKS</sequence>
<dbReference type="SMART" id="SM00397">
    <property type="entry name" value="t_SNARE"/>
    <property type="match status" value="1"/>
</dbReference>
<proteinExistence type="inferred from homology"/>
<dbReference type="CDD" id="cd15890">
    <property type="entry name" value="SNARE_Vti1b"/>
    <property type="match status" value="1"/>
</dbReference>
<dbReference type="EMBL" id="CALNXI010001237">
    <property type="protein sequence ID" value="CAH3161341.1"/>
    <property type="molecule type" value="Genomic_DNA"/>
</dbReference>
<keyword evidence="3" id="KW-0813">Transport</keyword>
<dbReference type="Gene3D" id="1.20.5.110">
    <property type="match status" value="1"/>
</dbReference>
<keyword evidence="13" id="KW-1185">Reference proteome</keyword>
<feature type="transmembrane region" description="Helical" evidence="10">
    <location>
        <begin position="228"/>
        <end position="249"/>
    </location>
</feature>
<evidence type="ECO:0000256" key="9">
    <source>
        <dbReference type="SAM" id="Coils"/>
    </source>
</evidence>
<dbReference type="SUPFAM" id="SSF58038">
    <property type="entry name" value="SNARE fusion complex"/>
    <property type="match status" value="1"/>
</dbReference>
<reference evidence="12 13" key="1">
    <citation type="submission" date="2022-05" db="EMBL/GenBank/DDBJ databases">
        <authorList>
            <consortium name="Genoscope - CEA"/>
            <person name="William W."/>
        </authorList>
    </citation>
    <scope>NUCLEOTIDE SEQUENCE [LARGE SCALE GENOMIC DNA]</scope>
</reference>
<keyword evidence="8 10" id="KW-0472">Membrane</keyword>
<dbReference type="Proteomes" id="UP001159427">
    <property type="component" value="Unassembled WGS sequence"/>
</dbReference>
<keyword evidence="5" id="KW-0653">Protein transport</keyword>
<evidence type="ECO:0000256" key="2">
    <source>
        <dbReference type="ARBA" id="ARBA00006108"/>
    </source>
</evidence>
<gene>
    <name evidence="12" type="ORF">PEVE_00003897</name>
</gene>
<evidence type="ECO:0000256" key="4">
    <source>
        <dbReference type="ARBA" id="ARBA00022692"/>
    </source>
</evidence>
<evidence type="ECO:0000313" key="12">
    <source>
        <dbReference type="EMBL" id="CAH3161341.1"/>
    </source>
</evidence>
<feature type="domain" description="T-SNARE coiled-coil homology" evidence="11">
    <location>
        <begin position="118"/>
        <end position="185"/>
    </location>
</feature>
<evidence type="ECO:0000256" key="8">
    <source>
        <dbReference type="ARBA" id="ARBA00023136"/>
    </source>
</evidence>
<dbReference type="InterPro" id="IPR010989">
    <property type="entry name" value="SNARE"/>
</dbReference>
<evidence type="ECO:0000256" key="5">
    <source>
        <dbReference type="ARBA" id="ARBA00022927"/>
    </source>
</evidence>
<keyword evidence="6 10" id="KW-1133">Transmembrane helix</keyword>
<evidence type="ECO:0000256" key="1">
    <source>
        <dbReference type="ARBA" id="ARBA00004211"/>
    </source>
</evidence>
<name>A0ABN8QCN6_9CNID</name>
<comment type="subcellular location">
    <subcellularLocation>
        <location evidence="1">Membrane</location>
        <topology evidence="1">Single-pass type IV membrane protein</topology>
    </subcellularLocation>
</comment>
<evidence type="ECO:0000256" key="10">
    <source>
        <dbReference type="SAM" id="Phobius"/>
    </source>
</evidence>